<keyword evidence="7" id="KW-1185">Reference proteome</keyword>
<dbReference type="RefSeq" id="WP_198884043.1">
    <property type="nucleotide sequence ID" value="NZ_JAEKJA010000024.1"/>
</dbReference>
<dbReference type="AlphaFoldDB" id="A0A934MIP7"/>
<accession>A0A934MIP7</accession>
<dbReference type="PRINTS" id="PR00039">
    <property type="entry name" value="HTHLYSR"/>
</dbReference>
<dbReference type="Gene3D" id="1.10.10.10">
    <property type="entry name" value="Winged helix-like DNA-binding domain superfamily/Winged helix DNA-binding domain"/>
    <property type="match status" value="1"/>
</dbReference>
<dbReference type="GO" id="GO:0003677">
    <property type="term" value="F:DNA binding"/>
    <property type="evidence" value="ECO:0007669"/>
    <property type="project" value="UniProtKB-KW"/>
</dbReference>
<dbReference type="InterPro" id="IPR005119">
    <property type="entry name" value="LysR_subst-bd"/>
</dbReference>
<dbReference type="SUPFAM" id="SSF53850">
    <property type="entry name" value="Periplasmic binding protein-like II"/>
    <property type="match status" value="1"/>
</dbReference>
<dbReference type="EMBL" id="JAEKJA010000024">
    <property type="protein sequence ID" value="MBJ3778135.1"/>
    <property type="molecule type" value="Genomic_DNA"/>
</dbReference>
<dbReference type="Pfam" id="PF00126">
    <property type="entry name" value="HTH_1"/>
    <property type="match status" value="1"/>
</dbReference>
<dbReference type="InterPro" id="IPR036390">
    <property type="entry name" value="WH_DNA-bd_sf"/>
</dbReference>
<dbReference type="InterPro" id="IPR036388">
    <property type="entry name" value="WH-like_DNA-bd_sf"/>
</dbReference>
<comment type="caution">
    <text evidence="6">The sequence shown here is derived from an EMBL/GenBank/DDBJ whole genome shotgun (WGS) entry which is preliminary data.</text>
</comment>
<dbReference type="SUPFAM" id="SSF46785">
    <property type="entry name" value="Winged helix' DNA-binding domain"/>
    <property type="match status" value="1"/>
</dbReference>
<sequence>MKSMMLPYNLAFSEDAEAPRNDQPTGIPRITMRQLVYFVAAATNESAIRAAEQLNVSPPAISGAISALESILGEQLFIRRHARGLMMTEAGRHLLFEARDIIDRVKEIEALRLRGAGQVNRRVFLGCLGDVATRVVPPLMRTFQELYPNADLRITTADYDRLMTEMDDGALDMVLALDFERSPSTHVTVLQQTPAYCCLPKSHPLAGGPVDLAHLVDEPFIMLDMARTREYFLAIFSDQKLTPKVAYRAASADMVRSLVAHGFGYSLLNFSAPGDTEITYQPIRGETRPANLVAIRPQRRRSNIMTDRLIETAREVVGKIGLIPTPAAPVEVG</sequence>
<gene>
    <name evidence="6" type="ORF">JCR33_20710</name>
</gene>
<dbReference type="Gene3D" id="3.40.190.10">
    <property type="entry name" value="Periplasmic binding protein-like II"/>
    <property type="match status" value="2"/>
</dbReference>
<reference evidence="6" key="1">
    <citation type="submission" date="2020-12" db="EMBL/GenBank/DDBJ databases">
        <title>Bacterial taxonomy.</title>
        <authorList>
            <person name="Pan X."/>
        </authorList>
    </citation>
    <scope>NUCLEOTIDE SEQUENCE</scope>
    <source>
        <strain evidence="6">B2012</strain>
    </source>
</reference>
<evidence type="ECO:0000256" key="2">
    <source>
        <dbReference type="ARBA" id="ARBA00023015"/>
    </source>
</evidence>
<keyword evidence="2" id="KW-0805">Transcription regulation</keyword>
<dbReference type="Pfam" id="PF03466">
    <property type="entry name" value="LysR_substrate"/>
    <property type="match status" value="1"/>
</dbReference>
<dbReference type="PANTHER" id="PTHR30346">
    <property type="entry name" value="TRANSCRIPTIONAL DUAL REGULATOR HCAR-RELATED"/>
    <property type="match status" value="1"/>
</dbReference>
<dbReference type="PROSITE" id="PS50931">
    <property type="entry name" value="HTH_LYSR"/>
    <property type="match status" value="1"/>
</dbReference>
<name>A0A934MIP7_9HYPH</name>
<protein>
    <submittedName>
        <fullName evidence="6">LysR family transcriptional regulator</fullName>
    </submittedName>
</protein>
<comment type="similarity">
    <text evidence="1">Belongs to the LysR transcriptional regulatory family.</text>
</comment>
<evidence type="ECO:0000256" key="3">
    <source>
        <dbReference type="ARBA" id="ARBA00023125"/>
    </source>
</evidence>
<dbReference type="GO" id="GO:0032993">
    <property type="term" value="C:protein-DNA complex"/>
    <property type="evidence" value="ECO:0007669"/>
    <property type="project" value="TreeGrafter"/>
</dbReference>
<evidence type="ECO:0000256" key="1">
    <source>
        <dbReference type="ARBA" id="ARBA00009437"/>
    </source>
</evidence>
<proteinExistence type="inferred from homology"/>
<dbReference type="Proteomes" id="UP000609531">
    <property type="component" value="Unassembled WGS sequence"/>
</dbReference>
<dbReference type="GO" id="GO:0003700">
    <property type="term" value="F:DNA-binding transcription factor activity"/>
    <property type="evidence" value="ECO:0007669"/>
    <property type="project" value="InterPro"/>
</dbReference>
<dbReference type="PANTHER" id="PTHR30346:SF0">
    <property type="entry name" value="HCA OPERON TRANSCRIPTIONAL ACTIVATOR HCAR"/>
    <property type="match status" value="1"/>
</dbReference>
<feature type="domain" description="HTH lysR-type" evidence="5">
    <location>
        <begin position="30"/>
        <end position="88"/>
    </location>
</feature>
<evidence type="ECO:0000256" key="4">
    <source>
        <dbReference type="ARBA" id="ARBA00023163"/>
    </source>
</evidence>
<evidence type="ECO:0000313" key="7">
    <source>
        <dbReference type="Proteomes" id="UP000609531"/>
    </source>
</evidence>
<keyword evidence="4" id="KW-0804">Transcription</keyword>
<evidence type="ECO:0000313" key="6">
    <source>
        <dbReference type="EMBL" id="MBJ3778135.1"/>
    </source>
</evidence>
<evidence type="ECO:0000259" key="5">
    <source>
        <dbReference type="PROSITE" id="PS50931"/>
    </source>
</evidence>
<dbReference type="InterPro" id="IPR000847">
    <property type="entry name" value="LysR_HTH_N"/>
</dbReference>
<organism evidence="6 7">
    <name type="scientific">Acuticoccus mangrovi</name>
    <dbReference type="NCBI Taxonomy" id="2796142"/>
    <lineage>
        <taxon>Bacteria</taxon>
        <taxon>Pseudomonadati</taxon>
        <taxon>Pseudomonadota</taxon>
        <taxon>Alphaproteobacteria</taxon>
        <taxon>Hyphomicrobiales</taxon>
        <taxon>Amorphaceae</taxon>
        <taxon>Acuticoccus</taxon>
    </lineage>
</organism>
<keyword evidence="3" id="KW-0238">DNA-binding</keyword>